<dbReference type="InterPro" id="IPR010451">
    <property type="entry name" value="Acetoacetate_decarboxylase"/>
</dbReference>
<name>A0A9X4RD91_9ACTN</name>
<evidence type="ECO:0000313" key="2">
    <source>
        <dbReference type="Proteomes" id="UP001152755"/>
    </source>
</evidence>
<dbReference type="Pfam" id="PF06314">
    <property type="entry name" value="ADC"/>
    <property type="match status" value="1"/>
</dbReference>
<dbReference type="InterPro" id="IPR023375">
    <property type="entry name" value="ADC_dom_sf"/>
</dbReference>
<protein>
    <submittedName>
        <fullName evidence="1">Acetoacetate decarboxylase family protein</fullName>
    </submittedName>
</protein>
<gene>
    <name evidence="1" type="ORF">NVS88_08600</name>
</gene>
<dbReference type="SUPFAM" id="SSF160104">
    <property type="entry name" value="Acetoacetate decarboxylase-like"/>
    <property type="match status" value="1"/>
</dbReference>
<dbReference type="RefSeq" id="WP_277831093.1">
    <property type="nucleotide sequence ID" value="NZ_JAAIVF010000001.1"/>
</dbReference>
<dbReference type="AlphaFoldDB" id="A0A9X4RD91"/>
<evidence type="ECO:0000313" key="1">
    <source>
        <dbReference type="EMBL" id="MDG3014615.1"/>
    </source>
</evidence>
<accession>A0A9X4RD91</accession>
<keyword evidence="2" id="KW-1185">Reference proteome</keyword>
<sequence length="246" mass="26853">MPGEGYLIQGERVAMPVRIRDANAHAAMYSVPAAAAQRIIDHSGLHVLEYRPGRTVCTVLFVQYVDGDLHRYHEYGVGFLVRPVDGGPIGDGPGDLRTLITGRAGVFIHRLPVNEEFTLEAGRTIWGFPKVMSQIDIERDDAGARGVLRLDGQLVADLRVRPGLPVPGGGLATSLDAYAHLDGHTRRIPWKLEASGTRMRPGGAELILGEHPWADELRELGLPKRAMFASGIAHVRMTFEEAQEVG</sequence>
<dbReference type="EMBL" id="JANRHA010000004">
    <property type="protein sequence ID" value="MDG3014615.1"/>
    <property type="molecule type" value="Genomic_DNA"/>
</dbReference>
<dbReference type="GO" id="GO:0016829">
    <property type="term" value="F:lyase activity"/>
    <property type="evidence" value="ECO:0007669"/>
    <property type="project" value="InterPro"/>
</dbReference>
<dbReference type="Proteomes" id="UP001152755">
    <property type="component" value="Unassembled WGS sequence"/>
</dbReference>
<dbReference type="Gene3D" id="2.40.400.10">
    <property type="entry name" value="Acetoacetate decarboxylase-like"/>
    <property type="match status" value="1"/>
</dbReference>
<organism evidence="1 2">
    <name type="scientific">Speluncibacter jeojiensis</name>
    <dbReference type="NCBI Taxonomy" id="2710754"/>
    <lineage>
        <taxon>Bacteria</taxon>
        <taxon>Bacillati</taxon>
        <taxon>Actinomycetota</taxon>
        <taxon>Actinomycetes</taxon>
        <taxon>Mycobacteriales</taxon>
        <taxon>Speluncibacteraceae</taxon>
        <taxon>Speluncibacter</taxon>
    </lineage>
</organism>
<proteinExistence type="predicted"/>
<comment type="caution">
    <text evidence="1">The sequence shown here is derived from an EMBL/GenBank/DDBJ whole genome shotgun (WGS) entry which is preliminary data.</text>
</comment>
<reference evidence="1" key="1">
    <citation type="submission" date="2022-08" db="EMBL/GenBank/DDBJ databases">
        <title>Genome analysis of Corynebacteriales strain.</title>
        <authorList>
            <person name="Lee S.D."/>
        </authorList>
    </citation>
    <scope>NUCLEOTIDE SEQUENCE</scope>
    <source>
        <strain evidence="1">D3-21</strain>
    </source>
</reference>